<dbReference type="Proteomes" id="UP000824469">
    <property type="component" value="Unassembled WGS sequence"/>
</dbReference>
<name>A0AA38F489_TAXCH</name>
<feature type="binding site" description="axial binding residue" evidence="11">
    <location>
        <position position="439"/>
    </location>
    <ligand>
        <name>heme</name>
        <dbReference type="ChEBI" id="CHEBI:30413"/>
    </ligand>
    <ligandPart>
        <name>Fe</name>
        <dbReference type="ChEBI" id="CHEBI:18248"/>
    </ligandPart>
</feature>
<dbReference type="GO" id="GO:0004497">
    <property type="term" value="F:monooxygenase activity"/>
    <property type="evidence" value="ECO:0007669"/>
    <property type="project" value="UniProtKB-KW"/>
</dbReference>
<keyword evidence="5 11" id="KW-0479">Metal-binding</keyword>
<evidence type="ECO:0000256" key="10">
    <source>
        <dbReference type="ARBA" id="ARBA00023059"/>
    </source>
</evidence>
<evidence type="ECO:0000256" key="6">
    <source>
        <dbReference type="ARBA" id="ARBA00022857"/>
    </source>
</evidence>
<dbReference type="GO" id="GO:0016705">
    <property type="term" value="F:oxidoreductase activity, acting on paired donors, with incorporation or reduction of molecular oxygen"/>
    <property type="evidence" value="ECO:0007669"/>
    <property type="project" value="InterPro"/>
</dbReference>
<dbReference type="PROSITE" id="PS00086">
    <property type="entry name" value="CYTOCHROME_P450"/>
    <property type="match status" value="1"/>
</dbReference>
<comment type="cofactor">
    <cofactor evidence="1 11">
        <name>heme</name>
        <dbReference type="ChEBI" id="CHEBI:30413"/>
    </cofactor>
</comment>
<dbReference type="PRINTS" id="PR00385">
    <property type="entry name" value="P450"/>
</dbReference>
<keyword evidence="7 12" id="KW-0560">Oxidoreductase</keyword>
<evidence type="ECO:0000256" key="2">
    <source>
        <dbReference type="ARBA" id="ARBA00005122"/>
    </source>
</evidence>
<dbReference type="GO" id="GO:0042617">
    <property type="term" value="P:paclitaxel biosynthetic process"/>
    <property type="evidence" value="ECO:0007669"/>
    <property type="project" value="UniProtKB-KW"/>
</dbReference>
<evidence type="ECO:0000256" key="12">
    <source>
        <dbReference type="RuleBase" id="RU000461"/>
    </source>
</evidence>
<dbReference type="AlphaFoldDB" id="A0AA38F489"/>
<dbReference type="EMBL" id="JAHRHJ020003813">
    <property type="protein sequence ID" value="KAH9288430.1"/>
    <property type="molecule type" value="Genomic_DNA"/>
</dbReference>
<comment type="caution">
    <text evidence="14">The sequence shown here is derived from an EMBL/GenBank/DDBJ whole genome shotgun (WGS) entry which is preliminary data.</text>
</comment>
<dbReference type="PRINTS" id="PR00463">
    <property type="entry name" value="EP450I"/>
</dbReference>
<evidence type="ECO:0000256" key="4">
    <source>
        <dbReference type="ARBA" id="ARBA00022617"/>
    </source>
</evidence>
<evidence type="ECO:0000256" key="7">
    <source>
        <dbReference type="ARBA" id="ARBA00023002"/>
    </source>
</evidence>
<sequence length="609" mass="68933">MVIFREFLLWGISWLCLYIGFSFIFRKNKKLPPGPRGWPVLGCLPLLGSMPHVNLTNLSKKYGPIVYLKLGTSEMVVANTPAAAKAFLKTLDINFCSRPRIAGATHLAYNMQDVAWVPYGKRWKMMRKLCNLHMLGGKALDEWQHVRVAEMGHMLPSILTHSQKGQTVNLPDLLNVYTANIFGQIILSKRIFESEGEEANQFKDMVVELLTTGGYFNVGDYIPSIAWMDLQGIERRMKKLAVRFDDMLNILITEHQATTKKRAAPDFLDIMMSNRNNSDADGMKLSDENIKALILDLLTAGTDTSSSVIEWTLAELLQNPNLLKHAQKEMDCVIGVGRRLKESDIPKLPYLIAICKEGFRKHPSTPLSLPRISTQACEVGGYYVPKGVRLTVNIWGIGRDDQVWENPLEFNPDRFLGSKIDPRGNDFNLIPFGAGRRICVGVRMGITMVEYTLGSLIHAFDWEIPLGSVPAPIAPDELIKYDMASAKALMLIMLSISDNVRPHVRKVEKPKEAWDKLETIYEAKNQMKILHLQSKLHTLSMRSDEKVEEFLHHVDELRSKLLALGEMVDDKILIAITLRALPSQFRVFIMTLNVSKQTVTFKELVNFLQ</sequence>
<dbReference type="InterPro" id="IPR001128">
    <property type="entry name" value="Cyt_P450"/>
</dbReference>
<evidence type="ECO:0008006" key="16">
    <source>
        <dbReference type="Google" id="ProtNLM"/>
    </source>
</evidence>
<dbReference type="InterPro" id="IPR036396">
    <property type="entry name" value="Cyt_P450_sf"/>
</dbReference>
<accession>A0AA38F489</accession>
<dbReference type="Pfam" id="PF00067">
    <property type="entry name" value="p450"/>
    <property type="match status" value="1"/>
</dbReference>
<keyword evidence="13" id="KW-1133">Transmembrane helix</keyword>
<evidence type="ECO:0000256" key="1">
    <source>
        <dbReference type="ARBA" id="ARBA00001971"/>
    </source>
</evidence>
<keyword evidence="9 12" id="KW-0503">Monooxygenase</keyword>
<comment type="pathway">
    <text evidence="2">Alkaloid biosynthesis; taxol biosynthesis.</text>
</comment>
<evidence type="ECO:0000313" key="14">
    <source>
        <dbReference type="EMBL" id="KAH9288430.1"/>
    </source>
</evidence>
<keyword evidence="13" id="KW-0812">Transmembrane</keyword>
<evidence type="ECO:0000256" key="5">
    <source>
        <dbReference type="ARBA" id="ARBA00022723"/>
    </source>
</evidence>
<evidence type="ECO:0000256" key="11">
    <source>
        <dbReference type="PIRSR" id="PIRSR602401-1"/>
    </source>
</evidence>
<protein>
    <recommendedName>
        <fullName evidence="16">Flavonoid 3',5'-hydroxylase</fullName>
    </recommendedName>
</protein>
<keyword evidence="10" id="KW-0876">Taxol biosynthesis</keyword>
<dbReference type="OMA" id="MARTECV"/>
<dbReference type="PANTHER" id="PTHR47944:SF18">
    <property type="entry name" value="FLAVONOID 3'-MONOOXYGENASE"/>
    <property type="match status" value="1"/>
</dbReference>
<evidence type="ECO:0000256" key="13">
    <source>
        <dbReference type="SAM" id="Phobius"/>
    </source>
</evidence>
<comment type="similarity">
    <text evidence="3 12">Belongs to the cytochrome P450 family.</text>
</comment>
<evidence type="ECO:0000256" key="8">
    <source>
        <dbReference type="ARBA" id="ARBA00023004"/>
    </source>
</evidence>
<gene>
    <name evidence="14" type="ORF">KI387_032547</name>
</gene>
<feature type="transmembrane region" description="Helical" evidence="13">
    <location>
        <begin position="7"/>
        <end position="25"/>
    </location>
</feature>
<dbReference type="InterPro" id="IPR017972">
    <property type="entry name" value="Cyt_P450_CS"/>
</dbReference>
<keyword evidence="15" id="KW-1185">Reference proteome</keyword>
<keyword evidence="6" id="KW-0521">NADP</keyword>
<evidence type="ECO:0000256" key="9">
    <source>
        <dbReference type="ARBA" id="ARBA00023033"/>
    </source>
</evidence>
<dbReference type="SUPFAM" id="SSF48264">
    <property type="entry name" value="Cytochrome P450"/>
    <property type="match status" value="1"/>
</dbReference>
<reference evidence="14 15" key="1">
    <citation type="journal article" date="2021" name="Nat. Plants">
        <title>The Taxus genome provides insights into paclitaxel biosynthesis.</title>
        <authorList>
            <person name="Xiong X."/>
            <person name="Gou J."/>
            <person name="Liao Q."/>
            <person name="Li Y."/>
            <person name="Zhou Q."/>
            <person name="Bi G."/>
            <person name="Li C."/>
            <person name="Du R."/>
            <person name="Wang X."/>
            <person name="Sun T."/>
            <person name="Guo L."/>
            <person name="Liang H."/>
            <person name="Lu P."/>
            <person name="Wu Y."/>
            <person name="Zhang Z."/>
            <person name="Ro D.K."/>
            <person name="Shang Y."/>
            <person name="Huang S."/>
            <person name="Yan J."/>
        </authorList>
    </citation>
    <scope>NUCLEOTIDE SEQUENCE [LARGE SCALE GENOMIC DNA]</scope>
    <source>
        <strain evidence="14">Ta-2019</strain>
    </source>
</reference>
<dbReference type="GO" id="GO:0005506">
    <property type="term" value="F:iron ion binding"/>
    <property type="evidence" value="ECO:0007669"/>
    <property type="project" value="InterPro"/>
</dbReference>
<dbReference type="InterPro" id="IPR002401">
    <property type="entry name" value="Cyt_P450_E_grp-I"/>
</dbReference>
<keyword evidence="4 11" id="KW-0349">Heme</keyword>
<proteinExistence type="inferred from homology"/>
<evidence type="ECO:0000313" key="15">
    <source>
        <dbReference type="Proteomes" id="UP000824469"/>
    </source>
</evidence>
<dbReference type="GO" id="GO:0020037">
    <property type="term" value="F:heme binding"/>
    <property type="evidence" value="ECO:0007669"/>
    <property type="project" value="InterPro"/>
</dbReference>
<dbReference type="PANTHER" id="PTHR47944">
    <property type="entry name" value="CYTOCHROME P450 98A9"/>
    <property type="match status" value="1"/>
</dbReference>
<evidence type="ECO:0000256" key="3">
    <source>
        <dbReference type="ARBA" id="ARBA00010617"/>
    </source>
</evidence>
<keyword evidence="13" id="KW-0472">Membrane</keyword>
<organism evidence="14 15">
    <name type="scientific">Taxus chinensis</name>
    <name type="common">Chinese yew</name>
    <name type="synonym">Taxus wallichiana var. chinensis</name>
    <dbReference type="NCBI Taxonomy" id="29808"/>
    <lineage>
        <taxon>Eukaryota</taxon>
        <taxon>Viridiplantae</taxon>
        <taxon>Streptophyta</taxon>
        <taxon>Embryophyta</taxon>
        <taxon>Tracheophyta</taxon>
        <taxon>Spermatophyta</taxon>
        <taxon>Pinopsida</taxon>
        <taxon>Pinidae</taxon>
        <taxon>Conifers II</taxon>
        <taxon>Cupressales</taxon>
        <taxon>Taxaceae</taxon>
        <taxon>Taxus</taxon>
    </lineage>
</organism>
<dbReference type="Pfam" id="PF14223">
    <property type="entry name" value="Retrotran_gag_2"/>
    <property type="match status" value="1"/>
</dbReference>
<keyword evidence="8 11" id="KW-0408">Iron</keyword>
<dbReference type="Gene3D" id="1.10.630.10">
    <property type="entry name" value="Cytochrome P450"/>
    <property type="match status" value="1"/>
</dbReference>